<dbReference type="Gene3D" id="1.10.150.20">
    <property type="entry name" value="5' to 3' exonuclease, C-terminal subdomain"/>
    <property type="match status" value="1"/>
</dbReference>
<dbReference type="AlphaFoldDB" id="A0A1G2H5D4"/>
<feature type="region of interest" description="Domain I" evidence="6">
    <location>
        <begin position="1"/>
        <end position="64"/>
    </location>
</feature>
<feature type="domain" description="Helix-hairpin-helix DNA-binding motif class 1" evidence="8">
    <location>
        <begin position="108"/>
        <end position="127"/>
    </location>
</feature>
<dbReference type="GO" id="GO:0009379">
    <property type="term" value="C:Holliday junction helicase complex"/>
    <property type="evidence" value="ECO:0007669"/>
    <property type="project" value="InterPro"/>
</dbReference>
<evidence type="ECO:0000313" key="9">
    <source>
        <dbReference type="EMBL" id="OGZ57673.1"/>
    </source>
</evidence>
<sequence length="191" mass="20610">MISHLSGTLLFRTSRYIVIDVGGVGYKIFISSETQKLLPQKGGQIRLFTHLYVRESALELYGFPTMAELEFFEMLIAISGIGPRSAIGILSVAPLDLLKRAIASGETAYLTKVSGIGKKIAEKIMIELRDKLAGEGGDAGAGGFSDALDALVSLGYSTKEAREALQKTSKDAETLDQKIKEALQILGQYHA</sequence>
<evidence type="ECO:0000313" key="10">
    <source>
        <dbReference type="Proteomes" id="UP000178996"/>
    </source>
</evidence>
<keyword evidence="4 6" id="KW-0233">DNA recombination</keyword>
<keyword evidence="9" id="KW-0067">ATP-binding</keyword>
<accession>A0A1G2H5D4</accession>
<dbReference type="InterPro" id="IPR036267">
    <property type="entry name" value="RuvA_C_sf"/>
</dbReference>
<protein>
    <recommendedName>
        <fullName evidence="6">Holliday junction branch migration complex subunit RuvA</fullName>
    </recommendedName>
</protein>
<dbReference type="SUPFAM" id="SSF50249">
    <property type="entry name" value="Nucleic acid-binding proteins"/>
    <property type="match status" value="1"/>
</dbReference>
<dbReference type="GO" id="GO:0006310">
    <property type="term" value="P:DNA recombination"/>
    <property type="evidence" value="ECO:0007669"/>
    <property type="project" value="UniProtKB-UniRule"/>
</dbReference>
<dbReference type="GO" id="GO:0005524">
    <property type="term" value="F:ATP binding"/>
    <property type="evidence" value="ECO:0007669"/>
    <property type="project" value="InterPro"/>
</dbReference>
<dbReference type="NCBIfam" id="TIGR00084">
    <property type="entry name" value="ruvA"/>
    <property type="match status" value="1"/>
</dbReference>
<dbReference type="InterPro" id="IPR000085">
    <property type="entry name" value="RuvA"/>
</dbReference>
<evidence type="ECO:0000256" key="3">
    <source>
        <dbReference type="ARBA" id="ARBA00023125"/>
    </source>
</evidence>
<evidence type="ECO:0000259" key="8">
    <source>
        <dbReference type="SMART" id="SM00278"/>
    </source>
</evidence>
<dbReference type="InterPro" id="IPR010994">
    <property type="entry name" value="RuvA_2-like"/>
</dbReference>
<dbReference type="GO" id="GO:0006281">
    <property type="term" value="P:DNA repair"/>
    <property type="evidence" value="ECO:0007669"/>
    <property type="project" value="UniProtKB-UniRule"/>
</dbReference>
<dbReference type="SUPFAM" id="SSF47781">
    <property type="entry name" value="RuvA domain 2-like"/>
    <property type="match status" value="1"/>
</dbReference>
<comment type="subcellular location">
    <subcellularLocation>
        <location evidence="6">Cytoplasm</location>
    </subcellularLocation>
</comment>
<dbReference type="GO" id="GO:0048476">
    <property type="term" value="C:Holliday junction resolvase complex"/>
    <property type="evidence" value="ECO:0007669"/>
    <property type="project" value="UniProtKB-UniRule"/>
</dbReference>
<comment type="subunit">
    <text evidence="6">Homotetramer. Forms an RuvA(8)-RuvB(12)-Holliday junction (HJ) complex. HJ DNA is sandwiched between 2 RuvA tetramers; dsDNA enters through RuvA and exits via RuvB. An RuvB hexamer assembles on each DNA strand where it exits the tetramer. Each RuvB hexamer is contacted by two RuvA subunits (via domain III) on 2 adjacent RuvB subunits; this complex drives branch migration. In the full resolvosome a probable DNA-RuvA(4)-RuvB(12)-RuvC(2) complex forms which resolves the HJ.</text>
</comment>
<keyword evidence="5 6" id="KW-0234">DNA repair</keyword>
<comment type="caution">
    <text evidence="9">The sequence shown here is derived from an EMBL/GenBank/DDBJ whole genome shotgun (WGS) entry which is preliminary data.</text>
</comment>
<dbReference type="InterPro" id="IPR013849">
    <property type="entry name" value="DNA_helicase_Holl-junc_RuvA_I"/>
</dbReference>
<organism evidence="9 10">
    <name type="scientific">Candidatus Ryanbacteria bacterium RIFCSPLOWO2_12_FULL_47_9c</name>
    <dbReference type="NCBI Taxonomy" id="1802131"/>
    <lineage>
        <taxon>Bacteria</taxon>
        <taxon>Candidatus Ryaniibacteriota</taxon>
    </lineage>
</organism>
<dbReference type="SUPFAM" id="SSF46929">
    <property type="entry name" value="DNA helicase RuvA subunit, C-terminal domain"/>
    <property type="match status" value="1"/>
</dbReference>
<keyword evidence="3 6" id="KW-0238">DNA-binding</keyword>
<evidence type="ECO:0000256" key="1">
    <source>
        <dbReference type="ARBA" id="ARBA00022490"/>
    </source>
</evidence>
<evidence type="ECO:0000256" key="7">
    <source>
        <dbReference type="SAM" id="Coils"/>
    </source>
</evidence>
<comment type="function">
    <text evidence="6">The RuvA-RuvB-RuvC complex processes Holliday junction (HJ) DNA during genetic recombination and DNA repair, while the RuvA-RuvB complex plays an important role in the rescue of blocked DNA replication forks via replication fork reversal (RFR). RuvA specifically binds to HJ cruciform DNA, conferring on it an open structure. The RuvB hexamer acts as an ATP-dependent pump, pulling dsDNA into and through the RuvAB complex. HJ branch migration allows RuvC to scan DNA until it finds its consensus sequence, where it cleaves and resolves the cruciform DNA.</text>
</comment>
<dbReference type="GO" id="GO:0005737">
    <property type="term" value="C:cytoplasm"/>
    <property type="evidence" value="ECO:0007669"/>
    <property type="project" value="UniProtKB-SubCell"/>
</dbReference>
<evidence type="ECO:0000256" key="5">
    <source>
        <dbReference type="ARBA" id="ARBA00023204"/>
    </source>
</evidence>
<keyword evidence="7" id="KW-0175">Coiled coil</keyword>
<feature type="region of interest" description="Domain III" evidence="6">
    <location>
        <begin position="139"/>
        <end position="191"/>
    </location>
</feature>
<dbReference type="EMBL" id="MHOB01000018">
    <property type="protein sequence ID" value="OGZ57673.1"/>
    <property type="molecule type" value="Genomic_DNA"/>
</dbReference>
<dbReference type="Pfam" id="PF01330">
    <property type="entry name" value="RuvA_N"/>
    <property type="match status" value="1"/>
</dbReference>
<feature type="coiled-coil region" evidence="7">
    <location>
        <begin position="158"/>
        <end position="185"/>
    </location>
</feature>
<dbReference type="CDD" id="cd14332">
    <property type="entry name" value="UBA_RuvA_C"/>
    <property type="match status" value="1"/>
</dbReference>
<comment type="similarity">
    <text evidence="6">Belongs to the RuvA family.</text>
</comment>
<comment type="domain">
    <text evidence="6">Has three domains with a flexible linker between the domains II and III and assumes an 'L' shape. Domain III is highly mobile and contacts RuvB.</text>
</comment>
<dbReference type="Gene3D" id="1.10.8.10">
    <property type="entry name" value="DNA helicase RuvA subunit, C-terminal domain"/>
    <property type="match status" value="1"/>
</dbReference>
<dbReference type="InterPro" id="IPR003583">
    <property type="entry name" value="Hlx-hairpin-Hlx_DNA-bd_motif"/>
</dbReference>
<reference evidence="9 10" key="1">
    <citation type="journal article" date="2016" name="Nat. Commun.">
        <title>Thousands of microbial genomes shed light on interconnected biogeochemical processes in an aquifer system.</title>
        <authorList>
            <person name="Anantharaman K."/>
            <person name="Brown C.T."/>
            <person name="Hug L.A."/>
            <person name="Sharon I."/>
            <person name="Castelle C.J."/>
            <person name="Probst A.J."/>
            <person name="Thomas B.C."/>
            <person name="Singh A."/>
            <person name="Wilkins M.J."/>
            <person name="Karaoz U."/>
            <person name="Brodie E.L."/>
            <person name="Williams K.H."/>
            <person name="Hubbard S.S."/>
            <person name="Banfield J.F."/>
        </authorList>
    </citation>
    <scope>NUCLEOTIDE SEQUENCE [LARGE SCALE GENOMIC DNA]</scope>
</reference>
<comment type="caution">
    <text evidence="6">Lacks conserved residue(s) required for the propagation of feature annotation.</text>
</comment>
<proteinExistence type="inferred from homology"/>
<dbReference type="GO" id="GO:0000400">
    <property type="term" value="F:four-way junction DNA binding"/>
    <property type="evidence" value="ECO:0007669"/>
    <property type="project" value="UniProtKB-UniRule"/>
</dbReference>
<dbReference type="Proteomes" id="UP000178996">
    <property type="component" value="Unassembled WGS sequence"/>
</dbReference>
<dbReference type="InterPro" id="IPR012340">
    <property type="entry name" value="NA-bd_OB-fold"/>
</dbReference>
<evidence type="ECO:0000256" key="2">
    <source>
        <dbReference type="ARBA" id="ARBA00022763"/>
    </source>
</evidence>
<keyword evidence="9" id="KW-0547">Nucleotide-binding</keyword>
<keyword evidence="2 6" id="KW-0227">DNA damage</keyword>
<dbReference type="HAMAP" id="MF_00031">
    <property type="entry name" value="DNA_HJ_migration_RuvA"/>
    <property type="match status" value="1"/>
</dbReference>
<feature type="domain" description="Helix-hairpin-helix DNA-binding motif class 1" evidence="8">
    <location>
        <begin position="73"/>
        <end position="92"/>
    </location>
</feature>
<evidence type="ECO:0000256" key="4">
    <source>
        <dbReference type="ARBA" id="ARBA00023172"/>
    </source>
</evidence>
<dbReference type="Pfam" id="PF14520">
    <property type="entry name" value="HHH_5"/>
    <property type="match status" value="1"/>
</dbReference>
<dbReference type="SMART" id="SM00278">
    <property type="entry name" value="HhH1"/>
    <property type="match status" value="2"/>
</dbReference>
<keyword evidence="9" id="KW-0347">Helicase</keyword>
<keyword evidence="1 6" id="KW-0963">Cytoplasm</keyword>
<dbReference type="InterPro" id="IPR011114">
    <property type="entry name" value="RuvA_C"/>
</dbReference>
<dbReference type="Gene3D" id="2.40.50.140">
    <property type="entry name" value="Nucleic acid-binding proteins"/>
    <property type="match status" value="1"/>
</dbReference>
<name>A0A1G2H5D4_9BACT</name>
<dbReference type="Pfam" id="PF07499">
    <property type="entry name" value="RuvA_C"/>
    <property type="match status" value="1"/>
</dbReference>
<evidence type="ECO:0000256" key="6">
    <source>
        <dbReference type="HAMAP-Rule" id="MF_00031"/>
    </source>
</evidence>
<dbReference type="GO" id="GO:0009378">
    <property type="term" value="F:four-way junction helicase activity"/>
    <property type="evidence" value="ECO:0007669"/>
    <property type="project" value="InterPro"/>
</dbReference>
<keyword evidence="9" id="KW-0378">Hydrolase</keyword>
<gene>
    <name evidence="6" type="primary">ruvA</name>
    <name evidence="9" type="ORF">A3G60_00765</name>
</gene>